<dbReference type="AlphaFoldDB" id="A0A1U9R1H1"/>
<dbReference type="EMBL" id="CP018047">
    <property type="protein sequence ID" value="AQU70073.1"/>
    <property type="molecule type" value="Genomic_DNA"/>
</dbReference>
<evidence type="ECO:0000256" key="1">
    <source>
        <dbReference type="SAM" id="MobiDB-lite"/>
    </source>
</evidence>
<proteinExistence type="predicted"/>
<accession>A0A1U9R1H1</accession>
<feature type="region of interest" description="Disordered" evidence="1">
    <location>
        <begin position="1"/>
        <end position="32"/>
    </location>
</feature>
<evidence type="ECO:0000313" key="2">
    <source>
        <dbReference type="EMBL" id="AQU70073.1"/>
    </source>
</evidence>
<protein>
    <submittedName>
        <fullName evidence="2">Uncharacterized protein</fullName>
    </submittedName>
</protein>
<sequence length="80" mass="8758">MPAPMRYRSTAAVYDEGGADRGTTQARGRRSAPPLLGSVTRLIVTFVPPYRSCRSKCVHLALAARSVRRRSLITVEALSQ</sequence>
<dbReference type="Proteomes" id="UP000189677">
    <property type="component" value="Chromosome"/>
</dbReference>
<dbReference type="KEGG" id="snw:BBN63_31740"/>
<evidence type="ECO:0000313" key="3">
    <source>
        <dbReference type="Proteomes" id="UP000189677"/>
    </source>
</evidence>
<gene>
    <name evidence="2" type="ORF">BBN63_31740</name>
</gene>
<reference evidence="2 3" key="1">
    <citation type="submission" date="2016-11" db="EMBL/GenBank/DDBJ databases">
        <title>Complete genome sequence of Streptomyces niveus SCSIO 3406.</title>
        <authorList>
            <person name="Zhu Q."/>
            <person name="Cheng W."/>
            <person name="Song Y."/>
            <person name="Li Q."/>
            <person name="Ju J."/>
        </authorList>
    </citation>
    <scope>NUCLEOTIDE SEQUENCE [LARGE SCALE GENOMIC DNA]</scope>
    <source>
        <strain evidence="2 3">SCSIO 3406</strain>
    </source>
</reference>
<keyword evidence="3" id="KW-1185">Reference proteome</keyword>
<organism evidence="2 3">
    <name type="scientific">Streptomyces niveus</name>
    <name type="common">Streptomyces spheroides</name>
    <dbReference type="NCBI Taxonomy" id="193462"/>
    <lineage>
        <taxon>Bacteria</taxon>
        <taxon>Bacillati</taxon>
        <taxon>Actinomycetota</taxon>
        <taxon>Actinomycetes</taxon>
        <taxon>Kitasatosporales</taxon>
        <taxon>Streptomycetaceae</taxon>
        <taxon>Streptomyces</taxon>
    </lineage>
</organism>
<name>A0A1U9R1H1_STRNV</name>